<dbReference type="HAMAP" id="MF_00648">
    <property type="entry name" value="Non_canon_purine_NTPase_YjjX"/>
    <property type="match status" value="1"/>
</dbReference>
<evidence type="ECO:0000256" key="5">
    <source>
        <dbReference type="ARBA" id="ARBA00022801"/>
    </source>
</evidence>
<keyword evidence="14" id="KW-1185">Reference proteome</keyword>
<keyword evidence="4" id="KW-0547">Nucleotide-binding</keyword>
<proteinExistence type="inferred from homology"/>
<organism evidence="13 14">
    <name type="scientific">Vitrella brassicaformis (strain CCMP3155)</name>
    <dbReference type="NCBI Taxonomy" id="1169540"/>
    <lineage>
        <taxon>Eukaryota</taxon>
        <taxon>Sar</taxon>
        <taxon>Alveolata</taxon>
        <taxon>Colpodellida</taxon>
        <taxon>Vitrellaceae</taxon>
        <taxon>Vitrella</taxon>
    </lineage>
</organism>
<dbReference type="STRING" id="1169540.A0A0G4ER61"/>
<comment type="cofactor">
    <cofactor evidence="2">
        <name>Mg(2+)</name>
        <dbReference type="ChEBI" id="CHEBI:18420"/>
    </cofactor>
</comment>
<dbReference type="Proteomes" id="UP000041254">
    <property type="component" value="Unassembled WGS sequence"/>
</dbReference>
<comment type="catalytic activity">
    <reaction evidence="11">
        <text>XTP + H2O = XDP + phosphate + H(+)</text>
        <dbReference type="Rhea" id="RHEA:28406"/>
        <dbReference type="ChEBI" id="CHEBI:15377"/>
        <dbReference type="ChEBI" id="CHEBI:15378"/>
        <dbReference type="ChEBI" id="CHEBI:43474"/>
        <dbReference type="ChEBI" id="CHEBI:59884"/>
        <dbReference type="ChEBI" id="CHEBI:61314"/>
        <dbReference type="EC" id="3.6.1.73"/>
    </reaction>
</comment>
<dbReference type="VEuPathDB" id="CryptoDB:Vbra_12752"/>
<evidence type="ECO:0000256" key="6">
    <source>
        <dbReference type="ARBA" id="ARBA00022842"/>
    </source>
</evidence>
<evidence type="ECO:0000256" key="11">
    <source>
        <dbReference type="ARBA" id="ARBA00048781"/>
    </source>
</evidence>
<evidence type="ECO:0000256" key="4">
    <source>
        <dbReference type="ARBA" id="ARBA00022741"/>
    </source>
</evidence>
<keyword evidence="6" id="KW-0460">Magnesium</keyword>
<dbReference type="GO" id="GO:0046872">
    <property type="term" value="F:metal ion binding"/>
    <property type="evidence" value="ECO:0007669"/>
    <property type="project" value="UniProtKB-KW"/>
</dbReference>
<dbReference type="InParanoid" id="A0A0G4ER61"/>
<dbReference type="OMA" id="ADYWVGI"/>
<keyword evidence="7" id="KW-0546">Nucleotide metabolism</keyword>
<evidence type="ECO:0000256" key="9">
    <source>
        <dbReference type="ARBA" id="ARBA00038901"/>
    </source>
</evidence>
<dbReference type="GO" id="GO:0000166">
    <property type="term" value="F:nucleotide binding"/>
    <property type="evidence" value="ECO:0007669"/>
    <property type="project" value="UniProtKB-KW"/>
</dbReference>
<evidence type="ECO:0000256" key="7">
    <source>
        <dbReference type="ARBA" id="ARBA00023080"/>
    </source>
</evidence>
<keyword evidence="5" id="KW-0378">Hydrolase</keyword>
<protein>
    <recommendedName>
        <fullName evidence="9">inosine/xanthosine triphosphatase</fullName>
        <ecNumber evidence="9">3.6.1.73</ecNumber>
    </recommendedName>
</protein>
<reference evidence="13" key="1">
    <citation type="submission" date="2014-11" db="EMBL/GenBank/DDBJ databases">
        <authorList>
            <person name="Zhu J."/>
            <person name="Qi W."/>
            <person name="Song R."/>
        </authorList>
    </citation>
    <scope>NUCLEOTIDE SEQUENCE [LARGE SCALE GENOMIC DNA]</scope>
</reference>
<dbReference type="Pfam" id="PF01931">
    <property type="entry name" value="NTPase_I-T"/>
    <property type="match status" value="1"/>
</dbReference>
<evidence type="ECO:0000256" key="10">
    <source>
        <dbReference type="ARBA" id="ARBA00048174"/>
    </source>
</evidence>
<dbReference type="AlphaFoldDB" id="A0A0G4ER61"/>
<keyword evidence="8" id="KW-0464">Manganese</keyword>
<sequence length="196" mass="21299">MNHHQTSIAPSPLRIVVGSTNSAKIESVRRAFSSLEHFSGRSIEVEGIAVDTGVADQPFGDEETLQGAKNRVCEAKRKRPDADYWCAVEGGCFWQEWGLCVFSWGVVADKDNTKWARSGSFTLPQSIAERVKAGVELGYACDHVFGTTDVKRGLGVVGVLTHGAIDRIQYGAHVITLALIPFINPSLYPPPEEEAA</sequence>
<name>A0A0G4ER61_VITBC</name>
<dbReference type="GO" id="GO:0009117">
    <property type="term" value="P:nucleotide metabolic process"/>
    <property type="evidence" value="ECO:0007669"/>
    <property type="project" value="UniProtKB-KW"/>
</dbReference>
<dbReference type="NCBIfam" id="TIGR00258">
    <property type="entry name" value="inosine/xanthosine triphosphatase"/>
    <property type="match status" value="1"/>
</dbReference>
<accession>A0A0G4ER61</accession>
<dbReference type="EMBL" id="CDMY01000295">
    <property type="protein sequence ID" value="CEM00212.1"/>
    <property type="molecule type" value="Genomic_DNA"/>
</dbReference>
<evidence type="ECO:0000313" key="13">
    <source>
        <dbReference type="EMBL" id="CEM00212.1"/>
    </source>
</evidence>
<dbReference type="InterPro" id="IPR050299">
    <property type="entry name" value="YjjX_NTPase"/>
</dbReference>
<evidence type="ECO:0000256" key="1">
    <source>
        <dbReference type="ARBA" id="ARBA00001936"/>
    </source>
</evidence>
<dbReference type="GO" id="GO:0006772">
    <property type="term" value="P:thiamine metabolic process"/>
    <property type="evidence" value="ECO:0007669"/>
    <property type="project" value="TreeGrafter"/>
</dbReference>
<dbReference type="InterPro" id="IPR026533">
    <property type="entry name" value="NTPase/PRRC1"/>
</dbReference>
<comment type="cofactor">
    <cofactor evidence="1">
        <name>Mn(2+)</name>
        <dbReference type="ChEBI" id="CHEBI:29035"/>
    </cofactor>
</comment>
<gene>
    <name evidence="13" type="ORF">Vbra_12752</name>
</gene>
<dbReference type="GO" id="GO:0103023">
    <property type="term" value="F:ITPase activity"/>
    <property type="evidence" value="ECO:0007669"/>
    <property type="project" value="UniProtKB-EC"/>
</dbReference>
<dbReference type="PANTHER" id="PTHR34699:SF2">
    <property type="entry name" value="NON-CANONICAL PURINE NTP PHOSPHATASE_PRRC1 DOMAIN-CONTAINING PROTEIN"/>
    <property type="match status" value="1"/>
</dbReference>
<evidence type="ECO:0000256" key="8">
    <source>
        <dbReference type="ARBA" id="ARBA00023211"/>
    </source>
</evidence>
<dbReference type="OrthoDB" id="300709at2759"/>
<dbReference type="InterPro" id="IPR002786">
    <property type="entry name" value="Non_canon_purine_NTPase"/>
</dbReference>
<keyword evidence="3" id="KW-0479">Metal-binding</keyword>
<evidence type="ECO:0000313" key="14">
    <source>
        <dbReference type="Proteomes" id="UP000041254"/>
    </source>
</evidence>
<comment type="catalytic activity">
    <reaction evidence="10">
        <text>ITP + H2O = IDP + phosphate + H(+)</text>
        <dbReference type="Rhea" id="RHEA:28330"/>
        <dbReference type="ChEBI" id="CHEBI:15377"/>
        <dbReference type="ChEBI" id="CHEBI:15378"/>
        <dbReference type="ChEBI" id="CHEBI:43474"/>
        <dbReference type="ChEBI" id="CHEBI:58280"/>
        <dbReference type="ChEBI" id="CHEBI:61402"/>
        <dbReference type="EC" id="3.6.1.73"/>
    </reaction>
</comment>
<evidence type="ECO:0000256" key="2">
    <source>
        <dbReference type="ARBA" id="ARBA00001946"/>
    </source>
</evidence>
<dbReference type="InterPro" id="IPR029001">
    <property type="entry name" value="ITPase-like_fam"/>
</dbReference>
<dbReference type="SUPFAM" id="SSF52972">
    <property type="entry name" value="ITPase-like"/>
    <property type="match status" value="1"/>
</dbReference>
<dbReference type="EC" id="3.6.1.73" evidence="9"/>
<dbReference type="PANTHER" id="PTHR34699">
    <property type="match status" value="1"/>
</dbReference>
<feature type="domain" description="Non-canonical purine NTP phosphatase/PRRC1" evidence="12">
    <location>
        <begin position="18"/>
        <end position="183"/>
    </location>
</feature>
<dbReference type="Gene3D" id="3.90.950.10">
    <property type="match status" value="1"/>
</dbReference>
<evidence type="ECO:0000256" key="3">
    <source>
        <dbReference type="ARBA" id="ARBA00022723"/>
    </source>
</evidence>
<dbReference type="FunFam" id="3.90.950.10:FF:000002">
    <property type="entry name" value="Inosine/xanthosine triphosphatase"/>
    <property type="match status" value="1"/>
</dbReference>
<evidence type="ECO:0000259" key="12">
    <source>
        <dbReference type="Pfam" id="PF01931"/>
    </source>
</evidence>